<dbReference type="OrthoDB" id="2634326at2759"/>
<organism evidence="2 3">
    <name type="scientific">Rhodocollybia butyracea</name>
    <dbReference type="NCBI Taxonomy" id="206335"/>
    <lineage>
        <taxon>Eukaryota</taxon>
        <taxon>Fungi</taxon>
        <taxon>Dikarya</taxon>
        <taxon>Basidiomycota</taxon>
        <taxon>Agaricomycotina</taxon>
        <taxon>Agaricomycetes</taxon>
        <taxon>Agaricomycetidae</taxon>
        <taxon>Agaricales</taxon>
        <taxon>Marasmiineae</taxon>
        <taxon>Omphalotaceae</taxon>
        <taxon>Rhodocollybia</taxon>
    </lineage>
</organism>
<keyword evidence="3" id="KW-1185">Reference proteome</keyword>
<evidence type="ECO:0000313" key="2">
    <source>
        <dbReference type="EMBL" id="KAF9075532.1"/>
    </source>
</evidence>
<proteinExistence type="predicted"/>
<sequence>MECYNGIVGRVYPEINIYLTSPNSDAIPEPVWGIQDVRLRRDLNLGEHDPNLNPQFFNMPTAYLALIRQPNLGDILSVFWQVPSEVDFEPLDGFKLAAVPLGRFAQMWLDALDHACTTVFLRINDSRPSSSTNSESTSSYLVSTPAPTPSSPSSLRSHPKIKAYMGRIRSLLAQLSSAAATYTESLMIWCICQRNVLQMDAFITWMLEVAPFWGKPEARSGPLRSVIGTITDQPTVAENCLRVGIPVWFGRNLPVPPEIKVAH</sequence>
<evidence type="ECO:0000256" key="1">
    <source>
        <dbReference type="SAM" id="MobiDB-lite"/>
    </source>
</evidence>
<dbReference type="AlphaFoldDB" id="A0A9P5Q6K2"/>
<reference evidence="2" key="1">
    <citation type="submission" date="2020-11" db="EMBL/GenBank/DDBJ databases">
        <authorList>
            <consortium name="DOE Joint Genome Institute"/>
            <person name="Ahrendt S."/>
            <person name="Riley R."/>
            <person name="Andreopoulos W."/>
            <person name="Labutti K."/>
            <person name="Pangilinan J."/>
            <person name="Ruiz-Duenas F.J."/>
            <person name="Barrasa J.M."/>
            <person name="Sanchez-Garcia M."/>
            <person name="Camarero S."/>
            <person name="Miyauchi S."/>
            <person name="Serrano A."/>
            <person name="Linde D."/>
            <person name="Babiker R."/>
            <person name="Drula E."/>
            <person name="Ayuso-Fernandez I."/>
            <person name="Pacheco R."/>
            <person name="Padilla G."/>
            <person name="Ferreira P."/>
            <person name="Barriuso J."/>
            <person name="Kellner H."/>
            <person name="Castanera R."/>
            <person name="Alfaro M."/>
            <person name="Ramirez L."/>
            <person name="Pisabarro A.G."/>
            <person name="Kuo A."/>
            <person name="Tritt A."/>
            <person name="Lipzen A."/>
            <person name="He G."/>
            <person name="Yan M."/>
            <person name="Ng V."/>
            <person name="Cullen D."/>
            <person name="Martin F."/>
            <person name="Rosso M.-N."/>
            <person name="Henrissat B."/>
            <person name="Hibbett D."/>
            <person name="Martinez A.T."/>
            <person name="Grigoriev I.V."/>
        </authorList>
    </citation>
    <scope>NUCLEOTIDE SEQUENCE</scope>
    <source>
        <strain evidence="2">AH 40177</strain>
    </source>
</reference>
<evidence type="ECO:0000313" key="3">
    <source>
        <dbReference type="Proteomes" id="UP000772434"/>
    </source>
</evidence>
<name>A0A9P5Q6K2_9AGAR</name>
<feature type="compositionally biased region" description="Low complexity" evidence="1">
    <location>
        <begin position="126"/>
        <end position="145"/>
    </location>
</feature>
<feature type="region of interest" description="Disordered" evidence="1">
    <location>
        <begin position="126"/>
        <end position="157"/>
    </location>
</feature>
<dbReference type="EMBL" id="JADNRY010000009">
    <property type="protein sequence ID" value="KAF9075532.1"/>
    <property type="molecule type" value="Genomic_DNA"/>
</dbReference>
<dbReference type="Proteomes" id="UP000772434">
    <property type="component" value="Unassembled WGS sequence"/>
</dbReference>
<accession>A0A9P5Q6K2</accession>
<gene>
    <name evidence="2" type="ORF">BDP27DRAFT_1038908</name>
</gene>
<protein>
    <submittedName>
        <fullName evidence="2">Uncharacterized protein</fullName>
    </submittedName>
</protein>
<comment type="caution">
    <text evidence="2">The sequence shown here is derived from an EMBL/GenBank/DDBJ whole genome shotgun (WGS) entry which is preliminary data.</text>
</comment>